<comment type="caution">
    <text evidence="5">The sequence shown here is derived from an EMBL/GenBank/DDBJ whole genome shotgun (WGS) entry which is preliminary data.</text>
</comment>
<feature type="domain" description="ABC transporter" evidence="4">
    <location>
        <begin position="4"/>
        <end position="251"/>
    </location>
</feature>
<dbReference type="Pfam" id="PF12399">
    <property type="entry name" value="BCA_ABC_TP_C"/>
    <property type="match status" value="1"/>
</dbReference>
<accession>A0ABU4JV79</accession>
<dbReference type="InterPro" id="IPR003593">
    <property type="entry name" value="AAA+_ATPase"/>
</dbReference>
<dbReference type="PANTHER" id="PTHR45772">
    <property type="entry name" value="CONSERVED COMPONENT OF ABC TRANSPORTER FOR NATURAL AMINO ACIDS-RELATED"/>
    <property type="match status" value="1"/>
</dbReference>
<dbReference type="CDD" id="cd03219">
    <property type="entry name" value="ABC_Mj1267_LivG_branched"/>
    <property type="match status" value="1"/>
</dbReference>
<dbReference type="PANTHER" id="PTHR45772:SF7">
    <property type="entry name" value="AMINO ACID ABC TRANSPORTER ATP-BINDING PROTEIN"/>
    <property type="match status" value="1"/>
</dbReference>
<keyword evidence="3 5" id="KW-0067">ATP-binding</keyword>
<dbReference type="SMART" id="SM00382">
    <property type="entry name" value="AAA"/>
    <property type="match status" value="1"/>
</dbReference>
<dbReference type="InterPro" id="IPR032823">
    <property type="entry name" value="BCA_ABC_TP_C"/>
</dbReference>
<organism evidence="5 6">
    <name type="scientific">Clostridium tanneri</name>
    <dbReference type="NCBI Taxonomy" id="3037988"/>
    <lineage>
        <taxon>Bacteria</taxon>
        <taxon>Bacillati</taxon>
        <taxon>Bacillota</taxon>
        <taxon>Clostridia</taxon>
        <taxon>Eubacteriales</taxon>
        <taxon>Clostridiaceae</taxon>
        <taxon>Clostridium</taxon>
    </lineage>
</organism>
<dbReference type="SUPFAM" id="SSF52540">
    <property type="entry name" value="P-loop containing nucleoside triphosphate hydrolases"/>
    <property type="match status" value="1"/>
</dbReference>
<dbReference type="Gene3D" id="3.40.50.300">
    <property type="entry name" value="P-loop containing nucleotide triphosphate hydrolases"/>
    <property type="match status" value="1"/>
</dbReference>
<dbReference type="InterPro" id="IPR027417">
    <property type="entry name" value="P-loop_NTPase"/>
</dbReference>
<dbReference type="InterPro" id="IPR003439">
    <property type="entry name" value="ABC_transporter-like_ATP-bd"/>
</dbReference>
<dbReference type="EMBL" id="JARUJP010000015">
    <property type="protein sequence ID" value="MDW8802017.1"/>
    <property type="molecule type" value="Genomic_DNA"/>
</dbReference>
<proteinExistence type="predicted"/>
<protein>
    <submittedName>
        <fullName evidence="5">ABC transporter ATP-binding protein</fullName>
    </submittedName>
</protein>
<keyword evidence="6" id="KW-1185">Reference proteome</keyword>
<sequence length="262" mass="28841">MAILETKNVTKSFGGLCAVSEVNFHIDEKEIVGLIGPNGAGKTTFFNIISGLYTPTSGEVFINGEKTTGIKPYKIAYKGVARTFQNIKLFGNVSVLDNVKMARYTRSKAGVWNSILKPKWVIREEKDITDKSIELLKFVGLEQYKDEISKNLSYGNQRKLEIARALANEPSLLLLDEPTAGMNIEETKGMMNLIRAIRSGGISVLVIEHNMNLVMNVSDRVVVLNHGIKIADGKPEEVAGNPEVIEAYLGKEVDESAFSSEC</sequence>
<evidence type="ECO:0000256" key="3">
    <source>
        <dbReference type="ARBA" id="ARBA00022840"/>
    </source>
</evidence>
<dbReference type="PROSITE" id="PS00211">
    <property type="entry name" value="ABC_TRANSPORTER_1"/>
    <property type="match status" value="1"/>
</dbReference>
<evidence type="ECO:0000313" key="5">
    <source>
        <dbReference type="EMBL" id="MDW8802017.1"/>
    </source>
</evidence>
<name>A0ABU4JV79_9CLOT</name>
<dbReference type="Proteomes" id="UP001281656">
    <property type="component" value="Unassembled WGS sequence"/>
</dbReference>
<keyword evidence="1" id="KW-0813">Transport</keyword>
<dbReference type="GO" id="GO:0005524">
    <property type="term" value="F:ATP binding"/>
    <property type="evidence" value="ECO:0007669"/>
    <property type="project" value="UniProtKB-KW"/>
</dbReference>
<gene>
    <name evidence="5" type="ORF">P8V03_12740</name>
</gene>
<dbReference type="Pfam" id="PF00005">
    <property type="entry name" value="ABC_tran"/>
    <property type="match status" value="1"/>
</dbReference>
<dbReference type="InterPro" id="IPR017871">
    <property type="entry name" value="ABC_transporter-like_CS"/>
</dbReference>
<keyword evidence="2" id="KW-0547">Nucleotide-binding</keyword>
<dbReference type="RefSeq" id="WP_318798383.1">
    <property type="nucleotide sequence ID" value="NZ_JARUJP010000015.1"/>
</dbReference>
<evidence type="ECO:0000256" key="2">
    <source>
        <dbReference type="ARBA" id="ARBA00022741"/>
    </source>
</evidence>
<evidence type="ECO:0000256" key="1">
    <source>
        <dbReference type="ARBA" id="ARBA00022448"/>
    </source>
</evidence>
<evidence type="ECO:0000259" key="4">
    <source>
        <dbReference type="PROSITE" id="PS50893"/>
    </source>
</evidence>
<evidence type="ECO:0000313" key="6">
    <source>
        <dbReference type="Proteomes" id="UP001281656"/>
    </source>
</evidence>
<dbReference type="InterPro" id="IPR051120">
    <property type="entry name" value="ABC_AA/LPS_Transport"/>
</dbReference>
<dbReference type="PROSITE" id="PS50893">
    <property type="entry name" value="ABC_TRANSPORTER_2"/>
    <property type="match status" value="1"/>
</dbReference>
<reference evidence="5 6" key="1">
    <citation type="submission" date="2023-04" db="EMBL/GenBank/DDBJ databases">
        <title>Clostridium tannerae sp. nov., isolated from the fecal material of an alpaca.</title>
        <authorList>
            <person name="Miller S."/>
            <person name="Hendry M."/>
            <person name="King J."/>
            <person name="Sankaranarayanan K."/>
            <person name="Lawson P.A."/>
        </authorList>
    </citation>
    <scope>NUCLEOTIDE SEQUENCE [LARGE SCALE GENOMIC DNA]</scope>
    <source>
        <strain evidence="5 6">A1-XYC3</strain>
    </source>
</reference>